<dbReference type="RefSeq" id="WP_035343280.1">
    <property type="nucleotide sequence ID" value="NZ_BAUU01000012.1"/>
</dbReference>
<name>W4QGR7_9BACI</name>
<reference evidence="1" key="1">
    <citation type="journal article" date="2014" name="Genome Announc.">
        <title>Draft Genome Sequences of Three Alkaliphilic Bacillus Strains, Bacillus wakoensis JCM 9140T, Bacillus akibai JCM 9157T, and Bacillus hemicellulosilyticus JCM 9152T.</title>
        <authorList>
            <person name="Yuki M."/>
            <person name="Oshima K."/>
            <person name="Suda W."/>
            <person name="Oshida Y."/>
            <person name="Kitamura K."/>
            <person name="Iida T."/>
            <person name="Hattori M."/>
            <person name="Ohkuma M."/>
        </authorList>
    </citation>
    <scope>NUCLEOTIDE SEQUENCE [LARGE SCALE GENOMIC DNA]</scope>
    <source>
        <strain evidence="1">JCM 9152</strain>
    </source>
</reference>
<proteinExistence type="predicted"/>
<keyword evidence="2" id="KW-1185">Reference proteome</keyword>
<sequence>MRRNWTIEEVTYLEENVGKFQVSTIARNLNRSEQSVLLKMKRLGIANTKAQFGLITVGELSKLLKIERNIVCGWVRNHGLKCIQKSTRSSKKFWFVNPMDFWSWAEQNKRKIDFSKIEPHSIPPEPEWLKVERSKTKEESIYKSWTTKEIKDLLHLISLGKSYEDVAKKLSRTTTSVERKYTRSRKYG</sequence>
<evidence type="ECO:0000313" key="2">
    <source>
        <dbReference type="Proteomes" id="UP000018895"/>
    </source>
</evidence>
<dbReference type="STRING" id="1236971.JCM9152_1922"/>
<comment type="caution">
    <text evidence="1">The sequence shown here is derived from an EMBL/GenBank/DDBJ whole genome shotgun (WGS) entry which is preliminary data.</text>
</comment>
<gene>
    <name evidence="1" type="ORF">JCM9152_1922</name>
</gene>
<dbReference type="AlphaFoldDB" id="W4QGR7"/>
<dbReference type="OrthoDB" id="1669646at2"/>
<evidence type="ECO:0000313" key="1">
    <source>
        <dbReference type="EMBL" id="GAE30514.1"/>
    </source>
</evidence>
<dbReference type="Proteomes" id="UP000018895">
    <property type="component" value="Unassembled WGS sequence"/>
</dbReference>
<accession>W4QGR7</accession>
<organism evidence="1 2">
    <name type="scientific">Halalkalibacter hemicellulosilyticusJCM 9152</name>
    <dbReference type="NCBI Taxonomy" id="1236971"/>
    <lineage>
        <taxon>Bacteria</taxon>
        <taxon>Bacillati</taxon>
        <taxon>Bacillota</taxon>
        <taxon>Bacilli</taxon>
        <taxon>Bacillales</taxon>
        <taxon>Bacillaceae</taxon>
        <taxon>Halalkalibacter</taxon>
    </lineage>
</organism>
<dbReference type="EMBL" id="BAUU01000012">
    <property type="protein sequence ID" value="GAE30514.1"/>
    <property type="molecule type" value="Genomic_DNA"/>
</dbReference>
<protein>
    <submittedName>
        <fullName evidence="1">Uncharacterized protein</fullName>
    </submittedName>
</protein>